<comment type="caution">
    <text evidence="7">The sequence shown here is derived from an EMBL/GenBank/DDBJ whole genome shotgun (WGS) entry which is preliminary data.</text>
</comment>
<dbReference type="Proteomes" id="UP001500748">
    <property type="component" value="Unassembled WGS sequence"/>
</dbReference>
<feature type="transmembrane region" description="Helical" evidence="6">
    <location>
        <begin position="414"/>
        <end position="434"/>
    </location>
</feature>
<feature type="transmembrane region" description="Helical" evidence="6">
    <location>
        <begin position="440"/>
        <end position="457"/>
    </location>
</feature>
<feature type="transmembrane region" description="Helical" evidence="6">
    <location>
        <begin position="323"/>
        <end position="343"/>
    </location>
</feature>
<gene>
    <name evidence="7" type="ORF">GCM10022423_39350</name>
</gene>
<accession>A0ABP7GZI2</accession>
<dbReference type="PANTHER" id="PTHR30250">
    <property type="entry name" value="PST FAMILY PREDICTED COLANIC ACID TRANSPORTER"/>
    <property type="match status" value="1"/>
</dbReference>
<evidence type="ECO:0000313" key="8">
    <source>
        <dbReference type="Proteomes" id="UP001500748"/>
    </source>
</evidence>
<feature type="transmembrane region" description="Helical" evidence="6">
    <location>
        <begin position="168"/>
        <end position="191"/>
    </location>
</feature>
<evidence type="ECO:0000313" key="7">
    <source>
        <dbReference type="EMBL" id="GAA3779463.1"/>
    </source>
</evidence>
<evidence type="ECO:0000256" key="3">
    <source>
        <dbReference type="ARBA" id="ARBA00022692"/>
    </source>
</evidence>
<organism evidence="7 8">
    <name type="scientific">Flavobacterium ginsengiterrae</name>
    <dbReference type="NCBI Taxonomy" id="871695"/>
    <lineage>
        <taxon>Bacteria</taxon>
        <taxon>Pseudomonadati</taxon>
        <taxon>Bacteroidota</taxon>
        <taxon>Flavobacteriia</taxon>
        <taxon>Flavobacteriales</taxon>
        <taxon>Flavobacteriaceae</taxon>
        <taxon>Flavobacterium</taxon>
    </lineage>
</organism>
<dbReference type="EMBL" id="BAABDU010000007">
    <property type="protein sequence ID" value="GAA3779463.1"/>
    <property type="molecule type" value="Genomic_DNA"/>
</dbReference>
<dbReference type="InterPro" id="IPR050833">
    <property type="entry name" value="Poly_Biosynth_Transport"/>
</dbReference>
<evidence type="ECO:0000256" key="6">
    <source>
        <dbReference type="SAM" id="Phobius"/>
    </source>
</evidence>
<proteinExistence type="predicted"/>
<comment type="subcellular location">
    <subcellularLocation>
        <location evidence="1">Cell membrane</location>
        <topology evidence="1">Multi-pass membrane protein</topology>
    </subcellularLocation>
</comment>
<evidence type="ECO:0000256" key="4">
    <source>
        <dbReference type="ARBA" id="ARBA00022989"/>
    </source>
</evidence>
<keyword evidence="4 6" id="KW-1133">Transmembrane helix</keyword>
<evidence type="ECO:0000256" key="5">
    <source>
        <dbReference type="ARBA" id="ARBA00023136"/>
    </source>
</evidence>
<dbReference type="RefSeq" id="WP_345146390.1">
    <property type="nucleotide sequence ID" value="NZ_BAABDU010000007.1"/>
</dbReference>
<keyword evidence="5 6" id="KW-0472">Membrane</keyword>
<name>A0ABP7GZI2_9FLAO</name>
<protein>
    <submittedName>
        <fullName evidence="7">Flippase</fullName>
    </submittedName>
</protein>
<feature type="transmembrane region" description="Helical" evidence="6">
    <location>
        <begin position="7"/>
        <end position="28"/>
    </location>
</feature>
<dbReference type="CDD" id="cd13128">
    <property type="entry name" value="MATE_Wzx_like"/>
    <property type="match status" value="1"/>
</dbReference>
<feature type="transmembrane region" description="Helical" evidence="6">
    <location>
        <begin position="288"/>
        <end position="311"/>
    </location>
</feature>
<feature type="transmembrane region" description="Helical" evidence="6">
    <location>
        <begin position="81"/>
        <end position="102"/>
    </location>
</feature>
<feature type="transmembrane region" description="Helical" evidence="6">
    <location>
        <begin position="355"/>
        <end position="374"/>
    </location>
</feature>
<sequence>MSTKKNIFYNTLLSVSQLLLPLVTYPYVSRILGPSALGKISFIESISQYFILFAAIGIPVYSIREFGKLDFNDKKGRDKLFFELFLLHQSFSLFLMCFYILLFFILDGNDLNPYLYLIGGVMILINPLLIEWYYQSKGKYDFITKRSLITKAISAILIFLLIKKQDDFVIYYALFLFSLIMNVLVNLYSFIKEGPVFSYKNLDFRKHFRPLFLLATTTVVGSIYITLDTFVLGLFSSFEAVGYYSTAIKIVKLPLSMINAVAIVSLSQVSSAFFKNDLVAVRVNLAKSLKYVLTLSIPLSFGIGLTAKWVIPLISGSEFLPAVRAVQILSPIIVMIALNYLIFVQLFTPGHKEKTMLLITIFGSLVSVCANLFLVPKFSYIGSAITTTATEFTILLLCIFISKEKFQINFDFDTLIKALISCILFIPFFYLIDMFDLKDFVKLIICFFSCVSSYFLIQRFAFKNEIIFVVEEFCLSFFKNKILNDKKF</sequence>
<keyword evidence="2" id="KW-1003">Cell membrane</keyword>
<feature type="transmembrane region" description="Helical" evidence="6">
    <location>
        <begin position="211"/>
        <end position="235"/>
    </location>
</feature>
<feature type="transmembrane region" description="Helical" evidence="6">
    <location>
        <begin position="40"/>
        <end position="61"/>
    </location>
</feature>
<evidence type="ECO:0000256" key="1">
    <source>
        <dbReference type="ARBA" id="ARBA00004651"/>
    </source>
</evidence>
<keyword evidence="3 6" id="KW-0812">Transmembrane</keyword>
<dbReference type="PANTHER" id="PTHR30250:SF11">
    <property type="entry name" value="O-ANTIGEN TRANSPORTER-RELATED"/>
    <property type="match status" value="1"/>
</dbReference>
<feature type="transmembrane region" description="Helical" evidence="6">
    <location>
        <begin position="146"/>
        <end position="162"/>
    </location>
</feature>
<dbReference type="InterPro" id="IPR002797">
    <property type="entry name" value="Polysacc_synth"/>
</dbReference>
<feature type="transmembrane region" description="Helical" evidence="6">
    <location>
        <begin position="255"/>
        <end position="276"/>
    </location>
</feature>
<feature type="transmembrane region" description="Helical" evidence="6">
    <location>
        <begin position="380"/>
        <end position="402"/>
    </location>
</feature>
<feature type="transmembrane region" description="Helical" evidence="6">
    <location>
        <begin position="114"/>
        <end position="134"/>
    </location>
</feature>
<dbReference type="Pfam" id="PF01943">
    <property type="entry name" value="Polysacc_synt"/>
    <property type="match status" value="1"/>
</dbReference>
<reference evidence="8" key="1">
    <citation type="journal article" date="2019" name="Int. J. Syst. Evol. Microbiol.">
        <title>The Global Catalogue of Microorganisms (GCM) 10K type strain sequencing project: providing services to taxonomists for standard genome sequencing and annotation.</title>
        <authorList>
            <consortium name="The Broad Institute Genomics Platform"/>
            <consortium name="The Broad Institute Genome Sequencing Center for Infectious Disease"/>
            <person name="Wu L."/>
            <person name="Ma J."/>
        </authorList>
    </citation>
    <scope>NUCLEOTIDE SEQUENCE [LARGE SCALE GENOMIC DNA]</scope>
    <source>
        <strain evidence="8">JCM 17337</strain>
    </source>
</reference>
<evidence type="ECO:0000256" key="2">
    <source>
        <dbReference type="ARBA" id="ARBA00022475"/>
    </source>
</evidence>
<keyword evidence="8" id="KW-1185">Reference proteome</keyword>